<sequence length="58" mass="6838">MVAGWCEKVTRAIRWRIERDYRELETGLGLDHYDEPSWLDRHHHATLVTAAHLLPPCD</sequence>
<dbReference type="AlphaFoldDB" id="K8XDD9"/>
<proteinExistence type="predicted"/>
<accession>K8XDD9</accession>
<gene>
    <name evidence="1" type="ORF">WSS_A30269</name>
</gene>
<protein>
    <submittedName>
        <fullName evidence="1">Transposase</fullName>
    </submittedName>
</protein>
<evidence type="ECO:0000313" key="2">
    <source>
        <dbReference type="Proteomes" id="UP000005951"/>
    </source>
</evidence>
<reference evidence="1 2" key="1">
    <citation type="journal article" date="2013" name="Genome Announc.">
        <title>Draft Genome Sequence of Rhodococcus opacus Strain M213 Shows a Diverse Catabolic Potential.</title>
        <authorList>
            <person name="Pathak A."/>
            <person name="Green S.J."/>
            <person name="Ogram A."/>
            <person name="Chauhan A."/>
        </authorList>
    </citation>
    <scope>NUCLEOTIDE SEQUENCE [LARGE SCALE GENOMIC DNA]</scope>
    <source>
        <strain evidence="1 2">M213</strain>
    </source>
</reference>
<comment type="caution">
    <text evidence="1">The sequence shown here is derived from an EMBL/GenBank/DDBJ whole genome shotgun (WGS) entry which is preliminary data.</text>
</comment>
<dbReference type="Proteomes" id="UP000005951">
    <property type="component" value="Unassembled WGS sequence"/>
</dbReference>
<name>K8XDD9_RHOOP</name>
<dbReference type="EMBL" id="AJYC02000098">
    <property type="protein sequence ID" value="EKT78876.1"/>
    <property type="molecule type" value="Genomic_DNA"/>
</dbReference>
<evidence type="ECO:0000313" key="1">
    <source>
        <dbReference type="EMBL" id="EKT78876.1"/>
    </source>
</evidence>
<organism evidence="1 2">
    <name type="scientific">Rhodococcus opacus M213</name>
    <dbReference type="NCBI Taxonomy" id="1129896"/>
    <lineage>
        <taxon>Bacteria</taxon>
        <taxon>Bacillati</taxon>
        <taxon>Actinomycetota</taxon>
        <taxon>Actinomycetes</taxon>
        <taxon>Mycobacteriales</taxon>
        <taxon>Nocardiaceae</taxon>
        <taxon>Rhodococcus</taxon>
    </lineage>
</organism>